<dbReference type="Pfam" id="PF00651">
    <property type="entry name" value="BTB"/>
    <property type="match status" value="1"/>
</dbReference>
<keyword evidence="3" id="KW-0862">Zinc</keyword>
<keyword evidence="7" id="KW-1185">Reference proteome</keyword>
<dbReference type="GO" id="GO:0005634">
    <property type="term" value="C:nucleus"/>
    <property type="evidence" value="ECO:0007669"/>
    <property type="project" value="UniProtKB-SubCell"/>
</dbReference>
<dbReference type="PANTHER" id="PTHR23110">
    <property type="entry name" value="BTB DOMAIN TRANSCRIPTION FACTOR"/>
    <property type="match status" value="1"/>
</dbReference>
<feature type="domain" description="C2H2-type" evidence="5">
    <location>
        <begin position="230"/>
        <end position="257"/>
    </location>
</feature>
<keyword evidence="3" id="KW-0479">Metal-binding</keyword>
<dbReference type="PROSITE" id="PS50097">
    <property type="entry name" value="BTB"/>
    <property type="match status" value="1"/>
</dbReference>
<name>A0A9N9T6H0_DIABA</name>
<proteinExistence type="predicted"/>
<evidence type="ECO:0000256" key="1">
    <source>
        <dbReference type="ARBA" id="ARBA00004123"/>
    </source>
</evidence>
<dbReference type="InterPro" id="IPR013087">
    <property type="entry name" value="Znf_C2H2_type"/>
</dbReference>
<keyword evidence="2" id="KW-0539">Nucleus</keyword>
<dbReference type="Gene3D" id="3.30.160.60">
    <property type="entry name" value="Classic Zinc Finger"/>
    <property type="match status" value="1"/>
</dbReference>
<dbReference type="PROSITE" id="PS00028">
    <property type="entry name" value="ZINC_FINGER_C2H2_1"/>
    <property type="match status" value="2"/>
</dbReference>
<dbReference type="EMBL" id="OU898280">
    <property type="protein sequence ID" value="CAG9835226.1"/>
    <property type="molecule type" value="Genomic_DNA"/>
</dbReference>
<dbReference type="Proteomes" id="UP001153709">
    <property type="component" value="Chromosome 5"/>
</dbReference>
<dbReference type="PROSITE" id="PS50157">
    <property type="entry name" value="ZINC_FINGER_C2H2_2"/>
    <property type="match status" value="1"/>
</dbReference>
<dbReference type="SUPFAM" id="SSF54695">
    <property type="entry name" value="POZ domain"/>
    <property type="match status" value="1"/>
</dbReference>
<protein>
    <recommendedName>
        <fullName evidence="8">Broad-complex</fullName>
    </recommendedName>
</protein>
<reference evidence="6" key="1">
    <citation type="submission" date="2022-01" db="EMBL/GenBank/DDBJ databases">
        <authorList>
            <person name="King R."/>
        </authorList>
    </citation>
    <scope>NUCLEOTIDE SEQUENCE</scope>
</reference>
<dbReference type="Gene3D" id="3.30.710.10">
    <property type="entry name" value="Potassium Channel Kv1.1, Chain A"/>
    <property type="match status" value="1"/>
</dbReference>
<dbReference type="CDD" id="cd18315">
    <property type="entry name" value="BTB_POZ_BAB-like"/>
    <property type="match status" value="1"/>
</dbReference>
<evidence type="ECO:0000313" key="7">
    <source>
        <dbReference type="Proteomes" id="UP001153709"/>
    </source>
</evidence>
<organism evidence="6 7">
    <name type="scientific">Diabrotica balteata</name>
    <name type="common">Banded cucumber beetle</name>
    <dbReference type="NCBI Taxonomy" id="107213"/>
    <lineage>
        <taxon>Eukaryota</taxon>
        <taxon>Metazoa</taxon>
        <taxon>Ecdysozoa</taxon>
        <taxon>Arthropoda</taxon>
        <taxon>Hexapoda</taxon>
        <taxon>Insecta</taxon>
        <taxon>Pterygota</taxon>
        <taxon>Neoptera</taxon>
        <taxon>Endopterygota</taxon>
        <taxon>Coleoptera</taxon>
        <taxon>Polyphaga</taxon>
        <taxon>Cucujiformia</taxon>
        <taxon>Chrysomeloidea</taxon>
        <taxon>Chrysomelidae</taxon>
        <taxon>Galerucinae</taxon>
        <taxon>Diabroticina</taxon>
        <taxon>Diabroticites</taxon>
        <taxon>Diabrotica</taxon>
    </lineage>
</organism>
<dbReference type="GO" id="GO:0006357">
    <property type="term" value="P:regulation of transcription by RNA polymerase II"/>
    <property type="evidence" value="ECO:0007669"/>
    <property type="project" value="TreeGrafter"/>
</dbReference>
<gene>
    <name evidence="6" type="ORF">DIABBA_LOCUS8443</name>
</gene>
<sequence>MNSMDEAKQFAVTWSNHMNHVKQAFDNLLNNSDLTDVTLYVEGNKIGAHKMLLSACSNYFNNLFRDFPQEHPIIVLKGVRCTVLRDILKFIYSGEVSVDSSHFDNFLQTAEFLEISGLTNTQHVEECENVNTELINGSSSKSKRIRSRKKKIKMEVTEDIEADSGSGNADWDGQDLTPVFTENLCDIQITQGSDEIEINDIVVKKEELSEEELYASTQRDLSSSITNDNLTCPVCFKVFTHPYSLHHHKPVHLGRTKCGICNAVLSRKYNLKMHMKSKHNIIV</sequence>
<dbReference type="SMART" id="SM00225">
    <property type="entry name" value="BTB"/>
    <property type="match status" value="1"/>
</dbReference>
<feature type="domain" description="BTB" evidence="4">
    <location>
        <begin position="35"/>
        <end position="100"/>
    </location>
</feature>
<dbReference type="InterPro" id="IPR036236">
    <property type="entry name" value="Znf_C2H2_sf"/>
</dbReference>
<dbReference type="GO" id="GO:0008270">
    <property type="term" value="F:zinc ion binding"/>
    <property type="evidence" value="ECO:0007669"/>
    <property type="project" value="UniProtKB-KW"/>
</dbReference>
<dbReference type="SMART" id="SM00355">
    <property type="entry name" value="ZnF_C2H2"/>
    <property type="match status" value="2"/>
</dbReference>
<evidence type="ECO:0000259" key="4">
    <source>
        <dbReference type="PROSITE" id="PS50097"/>
    </source>
</evidence>
<dbReference type="Pfam" id="PF00096">
    <property type="entry name" value="zf-C2H2"/>
    <property type="match status" value="1"/>
</dbReference>
<dbReference type="InterPro" id="IPR000210">
    <property type="entry name" value="BTB/POZ_dom"/>
</dbReference>
<dbReference type="OrthoDB" id="10261408at2759"/>
<dbReference type="PANTHER" id="PTHR23110:SF106">
    <property type="entry name" value="FI01104P"/>
    <property type="match status" value="1"/>
</dbReference>
<dbReference type="SUPFAM" id="SSF57667">
    <property type="entry name" value="beta-beta-alpha zinc fingers"/>
    <property type="match status" value="1"/>
</dbReference>
<evidence type="ECO:0008006" key="8">
    <source>
        <dbReference type="Google" id="ProtNLM"/>
    </source>
</evidence>
<evidence type="ECO:0000259" key="5">
    <source>
        <dbReference type="PROSITE" id="PS50157"/>
    </source>
</evidence>
<dbReference type="GO" id="GO:0048666">
    <property type="term" value="P:neuron development"/>
    <property type="evidence" value="ECO:0007669"/>
    <property type="project" value="UniProtKB-ARBA"/>
</dbReference>
<comment type="subcellular location">
    <subcellularLocation>
        <location evidence="1">Nucleus</location>
    </subcellularLocation>
</comment>
<dbReference type="InterPro" id="IPR011333">
    <property type="entry name" value="SKP1/BTB/POZ_sf"/>
</dbReference>
<evidence type="ECO:0000256" key="3">
    <source>
        <dbReference type="PROSITE-ProRule" id="PRU00042"/>
    </source>
</evidence>
<dbReference type="GO" id="GO:0048513">
    <property type="term" value="P:animal organ development"/>
    <property type="evidence" value="ECO:0007669"/>
    <property type="project" value="UniProtKB-ARBA"/>
</dbReference>
<accession>A0A9N9T6H0</accession>
<dbReference type="GO" id="GO:0003006">
    <property type="term" value="P:developmental process involved in reproduction"/>
    <property type="evidence" value="ECO:0007669"/>
    <property type="project" value="UniProtKB-ARBA"/>
</dbReference>
<dbReference type="AlphaFoldDB" id="A0A9N9T6H0"/>
<keyword evidence="3" id="KW-0863">Zinc-finger</keyword>
<evidence type="ECO:0000256" key="2">
    <source>
        <dbReference type="ARBA" id="ARBA00023242"/>
    </source>
</evidence>
<evidence type="ECO:0000313" key="6">
    <source>
        <dbReference type="EMBL" id="CAG9835226.1"/>
    </source>
</evidence>
<dbReference type="InterPro" id="IPR051095">
    <property type="entry name" value="Dros_DevTransReg"/>
</dbReference>